<feature type="transmembrane region" description="Helical" evidence="1">
    <location>
        <begin position="144"/>
        <end position="163"/>
    </location>
</feature>
<keyword evidence="1" id="KW-1133">Transmembrane helix</keyword>
<gene>
    <name evidence="2" type="ORF">RIF23_05995</name>
</gene>
<keyword evidence="1" id="KW-0812">Transmembrane</keyword>
<evidence type="ECO:0000256" key="1">
    <source>
        <dbReference type="SAM" id="Phobius"/>
    </source>
</evidence>
<evidence type="ECO:0000313" key="3">
    <source>
        <dbReference type="Proteomes" id="UP001250214"/>
    </source>
</evidence>
<reference evidence="3" key="1">
    <citation type="submission" date="2023-07" db="EMBL/GenBank/DDBJ databases">
        <title>Novel species in the genus Lipingzhangella isolated from Sambhar Salt Lake.</title>
        <authorList>
            <person name="Jiya N."/>
            <person name="Kajale S."/>
            <person name="Sharma A."/>
        </authorList>
    </citation>
    <scope>NUCLEOTIDE SEQUENCE [LARGE SCALE GENOMIC DNA]</scope>
    <source>
        <strain evidence="3">LS1_29</strain>
    </source>
</reference>
<dbReference type="InterPro" id="IPR009339">
    <property type="entry name" value="DUF998"/>
</dbReference>
<comment type="caution">
    <text evidence="2">The sequence shown here is derived from an EMBL/GenBank/DDBJ whole genome shotgun (WGS) entry which is preliminary data.</text>
</comment>
<evidence type="ECO:0000313" key="2">
    <source>
        <dbReference type="EMBL" id="MDS1269844.1"/>
    </source>
</evidence>
<dbReference type="EMBL" id="JAVLVT010000002">
    <property type="protein sequence ID" value="MDS1269844.1"/>
    <property type="molecule type" value="Genomic_DNA"/>
</dbReference>
<dbReference type="Pfam" id="PF06197">
    <property type="entry name" value="DUF998"/>
    <property type="match status" value="1"/>
</dbReference>
<organism evidence="2 3">
    <name type="scientific">Lipingzhangella rawalii</name>
    <dbReference type="NCBI Taxonomy" id="2055835"/>
    <lineage>
        <taxon>Bacteria</taxon>
        <taxon>Bacillati</taxon>
        <taxon>Actinomycetota</taxon>
        <taxon>Actinomycetes</taxon>
        <taxon>Streptosporangiales</taxon>
        <taxon>Nocardiopsidaceae</taxon>
        <taxon>Lipingzhangella</taxon>
    </lineage>
</organism>
<sequence length="198" mass="20806">MTVLATVGALAALGFLAVFTLDGWTRPGFVVGRHPVSALALGPRGWVQTANFWQCGIGMVVGAAGLAAQHHWLASMVGVVGLALVASGIWRMDPMRGYPPGTPDTTPEGFSRRHQWHDRAGAVVFAGVPGAALVAALGDLESWLRWYSAATAVGTAVLVWVFAAAWERDAPGAGLWQRLALLAGWIWLAVLFVSVPGA</sequence>
<protein>
    <submittedName>
        <fullName evidence="2">DUF998 domain-containing protein</fullName>
    </submittedName>
</protein>
<proteinExistence type="predicted"/>
<dbReference type="Proteomes" id="UP001250214">
    <property type="component" value="Unassembled WGS sequence"/>
</dbReference>
<accession>A0ABU2H4Q9</accession>
<name>A0ABU2H4Q9_9ACTN</name>
<feature type="transmembrane region" description="Helical" evidence="1">
    <location>
        <begin position="175"/>
        <end position="195"/>
    </location>
</feature>
<dbReference type="RefSeq" id="WP_310911381.1">
    <property type="nucleotide sequence ID" value="NZ_JAVLVT010000002.1"/>
</dbReference>
<feature type="transmembrane region" description="Helical" evidence="1">
    <location>
        <begin position="72"/>
        <end position="90"/>
    </location>
</feature>
<keyword evidence="3" id="KW-1185">Reference proteome</keyword>
<feature type="transmembrane region" description="Helical" evidence="1">
    <location>
        <begin position="120"/>
        <end position="138"/>
    </location>
</feature>
<keyword evidence="1" id="KW-0472">Membrane</keyword>